<dbReference type="InterPro" id="IPR026082">
    <property type="entry name" value="ABCA"/>
</dbReference>
<dbReference type="AlphaFoldDB" id="A0A1Y2AGV2"/>
<gene>
    <name evidence="12" type="ORF">LY90DRAFT_463222</name>
</gene>
<keyword evidence="7 10" id="KW-1133">Transmembrane helix</keyword>
<dbReference type="PROSITE" id="PS50893">
    <property type="entry name" value="ABC_TRANSPORTER_2"/>
    <property type="match status" value="1"/>
</dbReference>
<proteinExistence type="inferred from homology"/>
<comment type="caution">
    <text evidence="12">The sequence shown here is derived from an EMBL/GenBank/DDBJ whole genome shotgun (WGS) entry which is preliminary data.</text>
</comment>
<feature type="transmembrane region" description="Helical" evidence="10">
    <location>
        <begin position="407"/>
        <end position="425"/>
    </location>
</feature>
<evidence type="ECO:0000256" key="7">
    <source>
        <dbReference type="ARBA" id="ARBA00022989"/>
    </source>
</evidence>
<keyword evidence="4 10" id="KW-0812">Transmembrane</keyword>
<dbReference type="GO" id="GO:0005524">
    <property type="term" value="F:ATP binding"/>
    <property type="evidence" value="ECO:0007669"/>
    <property type="project" value="UniProtKB-KW"/>
</dbReference>
<evidence type="ECO:0000256" key="5">
    <source>
        <dbReference type="ARBA" id="ARBA00022741"/>
    </source>
</evidence>
<evidence type="ECO:0000313" key="12">
    <source>
        <dbReference type="EMBL" id="ORY21823.1"/>
    </source>
</evidence>
<dbReference type="GO" id="GO:0140359">
    <property type="term" value="F:ABC-type transporter activity"/>
    <property type="evidence" value="ECO:0007669"/>
    <property type="project" value="InterPro"/>
</dbReference>
<reference evidence="12 13" key="1">
    <citation type="submission" date="2016-08" db="EMBL/GenBank/DDBJ databases">
        <title>A Parts List for Fungal Cellulosomes Revealed by Comparative Genomics.</title>
        <authorList>
            <consortium name="DOE Joint Genome Institute"/>
            <person name="Haitjema C.H."/>
            <person name="Gilmore S.P."/>
            <person name="Henske J.K."/>
            <person name="Solomon K.V."/>
            <person name="De Groot R."/>
            <person name="Kuo A."/>
            <person name="Mondo S.J."/>
            <person name="Salamov A.A."/>
            <person name="Labutti K."/>
            <person name="Zhao Z."/>
            <person name="Chiniquy J."/>
            <person name="Barry K."/>
            <person name="Brewer H.M."/>
            <person name="Purvine S.O."/>
            <person name="Wright A.T."/>
            <person name="Boxma B."/>
            <person name="Van Alen T."/>
            <person name="Hackstein J.H."/>
            <person name="Baker S.E."/>
            <person name="Grigoriev I.V."/>
            <person name="O'Malley M.A."/>
        </authorList>
    </citation>
    <scope>NUCLEOTIDE SEQUENCE [LARGE SCALE GENOMIC DNA]</scope>
    <source>
        <strain evidence="12 13">G1</strain>
    </source>
</reference>
<feature type="transmembrane region" description="Helical" evidence="10">
    <location>
        <begin position="378"/>
        <end position="400"/>
    </location>
</feature>
<evidence type="ECO:0000256" key="3">
    <source>
        <dbReference type="ARBA" id="ARBA00022448"/>
    </source>
</evidence>
<dbReference type="SUPFAM" id="SSF52540">
    <property type="entry name" value="P-loop containing nucleoside triphosphate hydrolases"/>
    <property type="match status" value="1"/>
</dbReference>
<evidence type="ECO:0000259" key="11">
    <source>
        <dbReference type="PROSITE" id="PS50893"/>
    </source>
</evidence>
<dbReference type="GO" id="GO:0016887">
    <property type="term" value="F:ATP hydrolysis activity"/>
    <property type="evidence" value="ECO:0007669"/>
    <property type="project" value="InterPro"/>
</dbReference>
<accession>A0A1Y2AGV2</accession>
<feature type="transmembrane region" description="Helical" evidence="10">
    <location>
        <begin position="73"/>
        <end position="95"/>
    </location>
</feature>
<evidence type="ECO:0000256" key="6">
    <source>
        <dbReference type="ARBA" id="ARBA00022840"/>
    </source>
</evidence>
<dbReference type="PANTHER" id="PTHR19229:SF205">
    <property type="entry name" value="ABC TRANSPORTER A FAMILY MEMBER 1-RELATED"/>
    <property type="match status" value="1"/>
</dbReference>
<feature type="compositionally biased region" description="Basic and acidic residues" evidence="9">
    <location>
        <begin position="15"/>
        <end position="26"/>
    </location>
</feature>
<keyword evidence="5" id="KW-0547">Nucleotide-binding</keyword>
<name>A0A1Y2AGV2_9FUNG</name>
<dbReference type="Pfam" id="PF00005">
    <property type="entry name" value="ABC_tran"/>
    <property type="match status" value="1"/>
</dbReference>
<keyword evidence="8 10" id="KW-0472">Membrane</keyword>
<protein>
    <recommendedName>
        <fullName evidence="11">ABC transporter domain-containing protein</fullName>
    </recommendedName>
</protein>
<dbReference type="FunFam" id="3.40.50.300:FF:000335">
    <property type="entry name" value="ATP binding cassette subfamily A member 5"/>
    <property type="match status" value="1"/>
</dbReference>
<keyword evidence="3" id="KW-0813">Transport</keyword>
<keyword evidence="6" id="KW-0067">ATP-binding</keyword>
<comment type="subcellular location">
    <subcellularLocation>
        <location evidence="1">Membrane</location>
        <topology evidence="1">Multi-pass membrane protein</topology>
    </subcellularLocation>
</comment>
<evidence type="ECO:0000256" key="9">
    <source>
        <dbReference type="SAM" id="MobiDB-lite"/>
    </source>
</evidence>
<dbReference type="Pfam" id="PF12698">
    <property type="entry name" value="ABC2_membrane_3"/>
    <property type="match status" value="1"/>
</dbReference>
<dbReference type="InterPro" id="IPR003439">
    <property type="entry name" value="ABC_transporter-like_ATP-bd"/>
</dbReference>
<dbReference type="PROSITE" id="PS00211">
    <property type="entry name" value="ABC_TRANSPORTER_1"/>
    <property type="match status" value="1"/>
</dbReference>
<feature type="domain" description="ABC transporter" evidence="11">
    <location>
        <begin position="605"/>
        <end position="839"/>
    </location>
</feature>
<keyword evidence="13" id="KW-1185">Reference proteome</keyword>
<evidence type="ECO:0000256" key="10">
    <source>
        <dbReference type="SAM" id="Phobius"/>
    </source>
</evidence>
<evidence type="ECO:0000256" key="8">
    <source>
        <dbReference type="ARBA" id="ARBA00023136"/>
    </source>
</evidence>
<dbReference type="InterPro" id="IPR013525">
    <property type="entry name" value="ABC2_TM"/>
</dbReference>
<evidence type="ECO:0000256" key="4">
    <source>
        <dbReference type="ARBA" id="ARBA00022692"/>
    </source>
</evidence>
<evidence type="ECO:0000256" key="1">
    <source>
        <dbReference type="ARBA" id="ARBA00004141"/>
    </source>
</evidence>
<dbReference type="Proteomes" id="UP000193920">
    <property type="component" value="Unassembled WGS sequence"/>
</dbReference>
<dbReference type="InterPro" id="IPR017871">
    <property type="entry name" value="ABC_transporter-like_CS"/>
</dbReference>
<dbReference type="SMART" id="SM00382">
    <property type="entry name" value="AAA"/>
    <property type="match status" value="1"/>
</dbReference>
<evidence type="ECO:0000256" key="2">
    <source>
        <dbReference type="ARBA" id="ARBA00008869"/>
    </source>
</evidence>
<feature type="non-terminal residue" evidence="12">
    <location>
        <position position="1"/>
    </location>
</feature>
<comment type="similarity">
    <text evidence="2">Belongs to the ABC transporter superfamily. ABCA family.</text>
</comment>
<feature type="transmembrane region" description="Helical" evidence="10">
    <location>
        <begin position="339"/>
        <end position="366"/>
    </location>
</feature>
<dbReference type="InterPro" id="IPR027417">
    <property type="entry name" value="P-loop_NTPase"/>
</dbReference>
<dbReference type="STRING" id="1754190.A0A1Y2AGV2"/>
<dbReference type="InterPro" id="IPR003593">
    <property type="entry name" value="AAA+_ATPase"/>
</dbReference>
<dbReference type="Gene3D" id="3.40.50.300">
    <property type="entry name" value="P-loop containing nucleotide triphosphate hydrolases"/>
    <property type="match status" value="1"/>
</dbReference>
<dbReference type="GO" id="GO:0005319">
    <property type="term" value="F:lipid transporter activity"/>
    <property type="evidence" value="ECO:0007669"/>
    <property type="project" value="TreeGrafter"/>
</dbReference>
<feature type="region of interest" description="Disordered" evidence="9">
    <location>
        <begin position="1"/>
        <end position="26"/>
    </location>
</feature>
<feature type="transmembrane region" description="Helical" evidence="10">
    <location>
        <begin position="297"/>
        <end position="319"/>
    </location>
</feature>
<dbReference type="CDD" id="cd03263">
    <property type="entry name" value="ABC_subfamily_A"/>
    <property type="match status" value="1"/>
</dbReference>
<evidence type="ECO:0000313" key="13">
    <source>
        <dbReference type="Proteomes" id="UP000193920"/>
    </source>
</evidence>
<dbReference type="PANTHER" id="PTHR19229">
    <property type="entry name" value="ATP-BINDING CASSETTE TRANSPORTER SUBFAMILY A ABCA"/>
    <property type="match status" value="1"/>
</dbReference>
<sequence length="925" mass="106535">MNRIIHKRNNNNTKNDNKKEDKDTSKSYIDDDSFEIQLWSKDFLNSTTGLWIIQLKTLLKKHFILQSRSWKTVLFLIVISPLIVMLLLKFVSYLFTFLTESELHPSKISLNGVDNCYGPEGSNECINFMFTNCVDSNVCQRDNAIDQIMSNFVEANNKRMNYNWETDYNKWENWDNDKLKIQVKERHDVIHVPNGKFIYDYVAEHQNYTNYGLIFDIKNTNGVTNYRYQVLYNSTAHFNSTERHSLSMRIVSVARGLDEAIVKYANSNPNATTKFNIEVKDFPTIGYEGYGEVGMMYYAPIVFFCISMVIFVHLLSSVVSEKETKVRYSMEMMGLKRSVYWTSWAILYIIYYALNAIFTIIIGKLFGYSFFLKTDSMVLFLLFFLYGIAMGAAAMFITTLVNRTKTAVLIGISILIIGFVFIYLFCGEKMSYTLWSENANPIYRKIFSCLIPFFNFTKIFVDIKYKASVNYNMATASVIEGEEYKWYDIYNKPDNLIDDIENADSYDIEPTIHAFYYLLVNTLIFFVLSLYCDNIIPNIYGNKKPFYYFLLPSYWKGENSYISDKQWIKETQEKYPCKIDINKLDDDVKESYKYTCSAKLNKDPVKIINLRKEFGKFRNKKVAVKNTCLSVNKDMVLVLLGQNGAGKSTTMNIISGLSPSSAGDILIYNKSVKKNPEAIQSDLGICPQDDILFKDLTAMEHLKLYSGLKGAEDSNELNEFLNNRLKAVQLYTVRNARSKTYSGGMKRRLSMIISTIGDPKVILLDEPTTGMDPVNRRYVWRFIEEFKKDRSIFLTTHSMEEADALGDEIIIMSDGVIKAIGDCTHLKNKFGNGYHISVIVDINNVEKFKAVASKMVPGIHLADDSAGALLYELSYEQTNYIPGFVKYLDENPDNYVNNWGMSQTTLEEVFLNVIHGNSTNKSKEE</sequence>
<dbReference type="OrthoDB" id="8061355at2759"/>
<dbReference type="GO" id="GO:0016020">
    <property type="term" value="C:membrane"/>
    <property type="evidence" value="ECO:0007669"/>
    <property type="project" value="UniProtKB-SubCell"/>
</dbReference>
<organism evidence="12 13">
    <name type="scientific">Neocallimastix californiae</name>
    <dbReference type="NCBI Taxonomy" id="1754190"/>
    <lineage>
        <taxon>Eukaryota</taxon>
        <taxon>Fungi</taxon>
        <taxon>Fungi incertae sedis</taxon>
        <taxon>Chytridiomycota</taxon>
        <taxon>Chytridiomycota incertae sedis</taxon>
        <taxon>Neocallimastigomycetes</taxon>
        <taxon>Neocallimastigales</taxon>
        <taxon>Neocallimastigaceae</taxon>
        <taxon>Neocallimastix</taxon>
    </lineage>
</organism>
<dbReference type="EMBL" id="MCOG01000258">
    <property type="protein sequence ID" value="ORY21823.1"/>
    <property type="molecule type" value="Genomic_DNA"/>
</dbReference>